<gene>
    <name evidence="2" type="ORF">H8R27_07845</name>
</gene>
<evidence type="ECO:0000313" key="2">
    <source>
        <dbReference type="EMBL" id="MBC5834795.1"/>
    </source>
</evidence>
<dbReference type="PANTHER" id="PTHR46825">
    <property type="entry name" value="D-ALANYL-D-ALANINE-CARBOXYPEPTIDASE/ENDOPEPTIDASE AMPH"/>
    <property type="match status" value="1"/>
</dbReference>
<name>A0ABR7IYE1_9FLAO</name>
<proteinExistence type="predicted"/>
<sequence>MMRVILFLFVFFTCKIHSQENKTEKIDVILQSYNKPNSPGLSIGIVENGNLIYVKGIGFASVEKNIKNDTKTAFSIASIAKQFTASCIWVLVQEKKLSLDDDIRKYLPEIPNYGTPIKIKHLLNHTSGIRNYHTIMDLQGFDYDSEYYNNETVLQLAANQKGLNKKPGEKVLYSNTNYNLLTIIIERISGKNLNEFAKEKLFKPLQMNSSCFKTSNKQIIENKAVGYQFTNGKYISNTSSQESYGAGSMASTVEDLSKWIAVLNGANSEFKSLSKFLIQSEKLENGEKAKYARGVMVDKYKGFQTISHSGFGWGGQSQLITVPEKNLGVIIMTNLESINPTPISYQILDLFLNEETIEKSNIKKLYQNENLDAFIGQYKEMNSAMKMEIFVENDTLKAKGSQAKKGISLLAFEKNKFHRINNESVTYDFTKDKNKDLIISFGGPPFYFKKAQFVKPETVKINEFVGIYYSEELKTTYSFFEKDNKLFLTYKNNENTPLSTIEKDEFGNNARTSYQFKRNSNNQIVSMELSSEGTVKNISFIKQKNRL</sequence>
<dbReference type="EMBL" id="JACRUN010000004">
    <property type="protein sequence ID" value="MBC5834795.1"/>
    <property type="molecule type" value="Genomic_DNA"/>
</dbReference>
<evidence type="ECO:0000259" key="1">
    <source>
        <dbReference type="Pfam" id="PF00144"/>
    </source>
</evidence>
<comment type="caution">
    <text evidence="2">The sequence shown here is derived from an EMBL/GenBank/DDBJ whole genome shotgun (WGS) entry which is preliminary data.</text>
</comment>
<dbReference type="InterPro" id="IPR012338">
    <property type="entry name" value="Beta-lactam/transpept-like"/>
</dbReference>
<keyword evidence="3" id="KW-1185">Reference proteome</keyword>
<dbReference type="Gene3D" id="3.40.710.10">
    <property type="entry name" value="DD-peptidase/beta-lactamase superfamily"/>
    <property type="match status" value="1"/>
</dbReference>
<dbReference type="RefSeq" id="WP_166128804.1">
    <property type="nucleotide sequence ID" value="NZ_JAANOQ010000005.1"/>
</dbReference>
<accession>A0ABR7IYE1</accession>
<dbReference type="SUPFAM" id="SSF56601">
    <property type="entry name" value="beta-lactamase/transpeptidase-like"/>
    <property type="match status" value="1"/>
</dbReference>
<protein>
    <submittedName>
        <fullName evidence="2">Beta-lactamase family protein</fullName>
    </submittedName>
</protein>
<dbReference type="Proteomes" id="UP000605990">
    <property type="component" value="Unassembled WGS sequence"/>
</dbReference>
<organism evidence="2 3">
    <name type="scientific">Flavobacterium bernardetii</name>
    <dbReference type="NCBI Taxonomy" id="2813823"/>
    <lineage>
        <taxon>Bacteria</taxon>
        <taxon>Pseudomonadati</taxon>
        <taxon>Bacteroidota</taxon>
        <taxon>Flavobacteriia</taxon>
        <taxon>Flavobacteriales</taxon>
        <taxon>Flavobacteriaceae</taxon>
        <taxon>Flavobacterium</taxon>
    </lineage>
</organism>
<dbReference type="InterPro" id="IPR050491">
    <property type="entry name" value="AmpC-like"/>
</dbReference>
<reference evidence="2 3" key="1">
    <citation type="submission" date="2020-08" db="EMBL/GenBank/DDBJ databases">
        <title>Description of novel Flavobacterium F-408 isolate.</title>
        <authorList>
            <person name="Saticioglu I.B."/>
            <person name="Duman M."/>
            <person name="Altun S."/>
        </authorList>
    </citation>
    <scope>NUCLEOTIDE SEQUENCE [LARGE SCALE GENOMIC DNA]</scope>
    <source>
        <strain evidence="2 3">F-408</strain>
    </source>
</reference>
<dbReference type="InterPro" id="IPR001466">
    <property type="entry name" value="Beta-lactam-related"/>
</dbReference>
<evidence type="ECO:0000313" key="3">
    <source>
        <dbReference type="Proteomes" id="UP000605990"/>
    </source>
</evidence>
<dbReference type="Pfam" id="PF00144">
    <property type="entry name" value="Beta-lactamase"/>
    <property type="match status" value="1"/>
</dbReference>
<feature type="domain" description="Beta-lactamase-related" evidence="1">
    <location>
        <begin position="36"/>
        <end position="337"/>
    </location>
</feature>
<dbReference type="PANTHER" id="PTHR46825:SF9">
    <property type="entry name" value="BETA-LACTAMASE-RELATED DOMAIN-CONTAINING PROTEIN"/>
    <property type="match status" value="1"/>
</dbReference>